<dbReference type="Proteomes" id="UP000661607">
    <property type="component" value="Unassembled WGS sequence"/>
</dbReference>
<dbReference type="SUPFAM" id="SSF52743">
    <property type="entry name" value="Subtilisin-like"/>
    <property type="match status" value="1"/>
</dbReference>
<protein>
    <submittedName>
        <fullName evidence="7">Subtilisin family serine protease</fullName>
    </submittedName>
</protein>
<dbReference type="PANTHER" id="PTHR43806">
    <property type="entry name" value="PEPTIDASE S8"/>
    <property type="match status" value="1"/>
</dbReference>
<keyword evidence="4 5" id="KW-0720">Serine protease</keyword>
<dbReference type="Gene3D" id="3.40.50.200">
    <property type="entry name" value="Peptidase S8/S53 domain"/>
    <property type="match status" value="1"/>
</dbReference>
<dbReference type="InterPro" id="IPR015500">
    <property type="entry name" value="Peptidase_S8_subtilisin-rel"/>
</dbReference>
<dbReference type="InterPro" id="IPR022398">
    <property type="entry name" value="Peptidase_S8_His-AS"/>
</dbReference>
<accession>A0ABR9KM78</accession>
<dbReference type="InterPro" id="IPR050131">
    <property type="entry name" value="Peptidase_S8_subtilisin-like"/>
</dbReference>
<feature type="active site" description="Charge relay system" evidence="5">
    <location>
        <position position="145"/>
    </location>
</feature>
<evidence type="ECO:0000313" key="7">
    <source>
        <dbReference type="EMBL" id="MBE1563117.1"/>
    </source>
</evidence>
<dbReference type="PRINTS" id="PR00723">
    <property type="entry name" value="SUBTILISIN"/>
</dbReference>
<dbReference type="EMBL" id="JADBEF010000001">
    <property type="protein sequence ID" value="MBE1563117.1"/>
    <property type="molecule type" value="Genomic_DNA"/>
</dbReference>
<dbReference type="Pfam" id="PF00082">
    <property type="entry name" value="Peptidase_S8"/>
    <property type="match status" value="1"/>
</dbReference>
<organism evidence="7 8">
    <name type="scientific">Nonomuraea africana</name>
    <dbReference type="NCBI Taxonomy" id="46171"/>
    <lineage>
        <taxon>Bacteria</taxon>
        <taxon>Bacillati</taxon>
        <taxon>Actinomycetota</taxon>
        <taxon>Actinomycetes</taxon>
        <taxon>Streptosporangiales</taxon>
        <taxon>Streptosporangiaceae</taxon>
        <taxon>Nonomuraea</taxon>
    </lineage>
</organism>
<dbReference type="GO" id="GO:0006508">
    <property type="term" value="P:proteolysis"/>
    <property type="evidence" value="ECO:0007669"/>
    <property type="project" value="UniProtKB-KW"/>
</dbReference>
<name>A0ABR9KM78_9ACTN</name>
<dbReference type="InterPro" id="IPR023828">
    <property type="entry name" value="Peptidase_S8_Ser-AS"/>
</dbReference>
<evidence type="ECO:0000313" key="8">
    <source>
        <dbReference type="Proteomes" id="UP000661607"/>
    </source>
</evidence>
<gene>
    <name evidence="7" type="ORF">H4W81_005896</name>
</gene>
<dbReference type="InterPro" id="IPR036852">
    <property type="entry name" value="Peptidase_S8/S53_dom_sf"/>
</dbReference>
<reference evidence="7 8" key="1">
    <citation type="submission" date="2020-10" db="EMBL/GenBank/DDBJ databases">
        <title>Sequencing the genomes of 1000 actinobacteria strains.</title>
        <authorList>
            <person name="Klenk H.-P."/>
        </authorList>
    </citation>
    <scope>NUCLEOTIDE SEQUENCE [LARGE SCALE GENOMIC DNA]</scope>
    <source>
        <strain evidence="7 8">DSM 43748</strain>
    </source>
</reference>
<keyword evidence="3 5" id="KW-0378">Hydrolase</keyword>
<evidence type="ECO:0000256" key="3">
    <source>
        <dbReference type="ARBA" id="ARBA00022801"/>
    </source>
</evidence>
<proteinExistence type="inferred from homology"/>
<dbReference type="GO" id="GO:0008233">
    <property type="term" value="F:peptidase activity"/>
    <property type="evidence" value="ECO:0007669"/>
    <property type="project" value="UniProtKB-KW"/>
</dbReference>
<sequence>MKQVLDGHLYVIPSDARPLVAQGVLDRRLFDVTQLLQWRYGDADTGDIPLITQSATAPALRGAREARPLAGLGMTTLRVPKTSAAQTWKELAGGARTLTAGAGTTKIWLDGRRSFSLDGSVKQIGATEAWKQGMTGEGVTVAVLDSGYDPDHPDLKDVVVQARNFSAEPDVRDLFGHGTHVASTIAGKGEKYRGVAPGARLAIGKVGGISGITDSALLAGMEWAAVEVGAKVVNMSIGGPDQAEIDPVEQAVNTLSARTGTLFVVAAGNDGGGRPVSTPASADAALAVGAVDRQDQIADFSSTGPREGDHAVKPDITAPGVEIVAAAAAGTAEGSHVARSGTSMATPHVAGAAAILAQRHPGWTGQQLKAALTGSAVPAQGATPYQQGTGRVDLVRALKQQVVAQAEGAWAAFPRDGPDGREKTATLTYTNSGDTPVTLDLTEDGEVLELGAQRLEVPAGGQASVSLAIDATGKAPGDYVGTVTATAGDTVIRTLAGAYVEPESYDVTVKAIDRNGDPAGPQTYAQFYDPRTAATREAFFQDGTARIRLPKGDWNLITDIWGRTFGTVLSHTSVKVDRAGQQVTVDARQGRQALITLDDATAAPLNVADVELSLGPWTMGFTQGSPMGVTSRFYFVPVRQEGMRASFRTFWKSKDVSPSPYLYDLVARYTDGFPDDPSYAARQKDLAKVTAAYRASGVAAKGLPLFGHRLGAEPAKFLMAPLDDVDLPGTRTYYRTPGLVWDSAFQVGDTLLVADGGRAVERGHTREVWNAAVSGPSLARPGGSRTGDKLTFPAGALFADGGAGRTGADAAATGTATLTRDGQVLAKTDLAGCWLDRPKACELRADLPGEDATYALSTSMRRQVPYSTLSTAVDATWTFRSSHTRQERPLPLMVMRYAPAGLDDLNRAKAGSRTRLPMWLEGNPGTRPQAVLVRLEMSSDDGASWHRVPVVRTASGWTAVVPNPRTAGFVSLRVKATGASGADVVQTVTRAYAVH</sequence>
<feature type="active site" description="Charge relay system" evidence="5">
    <location>
        <position position="177"/>
    </location>
</feature>
<dbReference type="RefSeq" id="WP_192777746.1">
    <property type="nucleotide sequence ID" value="NZ_BAAASY010000004.1"/>
</dbReference>
<comment type="caution">
    <text evidence="7">The sequence shown here is derived from an EMBL/GenBank/DDBJ whole genome shotgun (WGS) entry which is preliminary data.</text>
</comment>
<keyword evidence="8" id="KW-1185">Reference proteome</keyword>
<dbReference type="PANTHER" id="PTHR43806:SF11">
    <property type="entry name" value="CEREVISIN-RELATED"/>
    <property type="match status" value="1"/>
</dbReference>
<evidence type="ECO:0000259" key="6">
    <source>
        <dbReference type="Pfam" id="PF00082"/>
    </source>
</evidence>
<keyword evidence="2 5" id="KW-0645">Protease</keyword>
<dbReference type="PROSITE" id="PS00137">
    <property type="entry name" value="SUBTILASE_HIS"/>
    <property type="match status" value="1"/>
</dbReference>
<feature type="domain" description="Peptidase S8/S53" evidence="6">
    <location>
        <begin position="136"/>
        <end position="390"/>
    </location>
</feature>
<feature type="active site" description="Charge relay system" evidence="5">
    <location>
        <position position="343"/>
    </location>
</feature>
<dbReference type="PROSITE" id="PS00138">
    <property type="entry name" value="SUBTILASE_SER"/>
    <property type="match status" value="1"/>
</dbReference>
<dbReference type="InterPro" id="IPR000209">
    <property type="entry name" value="Peptidase_S8/S53_dom"/>
</dbReference>
<evidence type="ECO:0000256" key="1">
    <source>
        <dbReference type="ARBA" id="ARBA00011073"/>
    </source>
</evidence>
<evidence type="ECO:0000256" key="4">
    <source>
        <dbReference type="ARBA" id="ARBA00022825"/>
    </source>
</evidence>
<evidence type="ECO:0000256" key="2">
    <source>
        <dbReference type="ARBA" id="ARBA00022670"/>
    </source>
</evidence>
<comment type="similarity">
    <text evidence="1 5">Belongs to the peptidase S8 family.</text>
</comment>
<dbReference type="PROSITE" id="PS51892">
    <property type="entry name" value="SUBTILASE"/>
    <property type="match status" value="1"/>
</dbReference>
<evidence type="ECO:0000256" key="5">
    <source>
        <dbReference type="PROSITE-ProRule" id="PRU01240"/>
    </source>
</evidence>